<name>A0A1G4I5Y9_TRYEQ</name>
<dbReference type="VEuPathDB" id="TriTrypDB:TEOVI_000042000"/>
<dbReference type="RefSeq" id="XP_067078634.1">
    <property type="nucleotide sequence ID" value="XM_067222533.1"/>
</dbReference>
<dbReference type="CDD" id="cd22961">
    <property type="entry name" value="DD_TEX55-like"/>
    <property type="match status" value="1"/>
</dbReference>
<gene>
    <name evidence="1" type="ORF">TEOVI_000042000</name>
</gene>
<proteinExistence type="predicted"/>
<organism evidence="1 2">
    <name type="scientific">Trypanosoma equiperdum</name>
    <dbReference type="NCBI Taxonomy" id="5694"/>
    <lineage>
        <taxon>Eukaryota</taxon>
        <taxon>Discoba</taxon>
        <taxon>Euglenozoa</taxon>
        <taxon>Kinetoplastea</taxon>
        <taxon>Metakinetoplastina</taxon>
        <taxon>Trypanosomatida</taxon>
        <taxon>Trypanosomatidae</taxon>
        <taxon>Trypanosoma</taxon>
    </lineage>
</organism>
<dbReference type="AlphaFoldDB" id="A0A1G4I5Y9"/>
<protein>
    <submittedName>
        <fullName evidence="1">Uncharacterized protein</fullName>
    </submittedName>
</protein>
<evidence type="ECO:0000313" key="1">
    <source>
        <dbReference type="EMBL" id="SCU67302.1"/>
    </source>
</evidence>
<reference evidence="1" key="1">
    <citation type="submission" date="2016-09" db="EMBL/GenBank/DDBJ databases">
        <authorList>
            <person name="Hebert L."/>
            <person name="Moumen B."/>
        </authorList>
    </citation>
    <scope>NUCLEOTIDE SEQUENCE [LARGE SCALE GENOMIC DNA]</scope>
    <source>
        <strain evidence="1">OVI</strain>
    </source>
</reference>
<dbReference type="EMBL" id="CZPT02000721">
    <property type="protein sequence ID" value="SCU67302.1"/>
    <property type="molecule type" value="Genomic_DNA"/>
</dbReference>
<accession>A0A1G4I5Y9</accession>
<evidence type="ECO:0000313" key="2">
    <source>
        <dbReference type="Proteomes" id="UP000195570"/>
    </source>
</evidence>
<dbReference type="SUPFAM" id="SSF47391">
    <property type="entry name" value="Dimerization-anchoring domain of cAMP-dependent PK regulatory subunit"/>
    <property type="match status" value="1"/>
</dbReference>
<sequence length="76" mass="8338">MSSKSSVGSISSIQRDQEYLHSHNVRGMLELLIADVILERPENACEYFALWASRKQRERNAENTSGGQAPTSAAGS</sequence>
<dbReference type="Proteomes" id="UP000195570">
    <property type="component" value="Unassembled WGS sequence"/>
</dbReference>
<keyword evidence="2" id="KW-1185">Reference proteome</keyword>
<dbReference type="GeneID" id="92374360"/>
<comment type="caution">
    <text evidence="1">The sequence shown here is derived from an EMBL/GenBank/DDBJ whole genome shotgun (WGS) entry which is preliminary data.</text>
</comment>